<dbReference type="EMBL" id="SJPJ01000001">
    <property type="protein sequence ID" value="TWT78683.1"/>
    <property type="molecule type" value="Genomic_DNA"/>
</dbReference>
<reference evidence="2 4" key="1">
    <citation type="submission" date="2019-02" db="EMBL/GenBank/DDBJ databases">
        <title>Deep-cultivation of Planctomycetes and their phenomic and genomic characterization uncovers novel biology.</title>
        <authorList>
            <person name="Wiegand S."/>
            <person name="Jogler M."/>
            <person name="Boedeker C."/>
            <person name="Pinto D."/>
            <person name="Vollmers J."/>
            <person name="Rivas-Marin E."/>
            <person name="Kohn T."/>
            <person name="Peeters S.H."/>
            <person name="Heuer A."/>
            <person name="Rast P."/>
            <person name="Oberbeckmann S."/>
            <person name="Bunk B."/>
            <person name="Jeske O."/>
            <person name="Meyerdierks A."/>
            <person name="Storesund J.E."/>
            <person name="Kallscheuer N."/>
            <person name="Luecker S."/>
            <person name="Lage O.M."/>
            <person name="Pohl T."/>
            <person name="Merkel B.J."/>
            <person name="Hornburger P."/>
            <person name="Mueller R.-W."/>
            <person name="Bruemmer F."/>
            <person name="Labrenz M."/>
            <person name="Spormann A.M."/>
            <person name="Op Den Camp H."/>
            <person name="Overmann J."/>
            <person name="Amann R."/>
            <person name="Jetten M.S.M."/>
            <person name="Mascher T."/>
            <person name="Medema M.H."/>
            <person name="Devos D.P."/>
            <person name="Kaster A.-K."/>
            <person name="Ovreas L."/>
            <person name="Rohde M."/>
            <person name="Galperin M.Y."/>
            <person name="Jogler C."/>
        </authorList>
    </citation>
    <scope>NUCLEOTIDE SEQUENCE [LARGE SCALE GENOMIC DNA]</scope>
    <source>
        <strain evidence="2 4">CA13</strain>
    </source>
</reference>
<keyword evidence="1" id="KW-0472">Membrane</keyword>
<dbReference type="EMBL" id="SJPJ01000001">
    <property type="protein sequence ID" value="TWT78686.1"/>
    <property type="molecule type" value="Genomic_DNA"/>
</dbReference>
<evidence type="ECO:0000313" key="4">
    <source>
        <dbReference type="Proteomes" id="UP000315010"/>
    </source>
</evidence>
<dbReference type="Proteomes" id="UP000315010">
    <property type="component" value="Unassembled WGS sequence"/>
</dbReference>
<dbReference type="RefSeq" id="WP_419193749.1">
    <property type="nucleotide sequence ID" value="NZ_SJPJ01000001.1"/>
</dbReference>
<organism evidence="2 4">
    <name type="scientific">Novipirellula herctigrandis</name>
    <dbReference type="NCBI Taxonomy" id="2527986"/>
    <lineage>
        <taxon>Bacteria</taxon>
        <taxon>Pseudomonadati</taxon>
        <taxon>Planctomycetota</taxon>
        <taxon>Planctomycetia</taxon>
        <taxon>Pirellulales</taxon>
        <taxon>Pirellulaceae</taxon>
        <taxon>Novipirellula</taxon>
    </lineage>
</organism>
<evidence type="ECO:0000313" key="3">
    <source>
        <dbReference type="EMBL" id="TWT78686.1"/>
    </source>
</evidence>
<feature type="transmembrane region" description="Helical" evidence="1">
    <location>
        <begin position="77"/>
        <end position="95"/>
    </location>
</feature>
<keyword evidence="1" id="KW-1133">Transmembrane helix</keyword>
<comment type="caution">
    <text evidence="2">The sequence shown here is derived from an EMBL/GenBank/DDBJ whole genome shotgun (WGS) entry which is preliminary data.</text>
</comment>
<dbReference type="AlphaFoldDB" id="A0A5C5YVM2"/>
<proteinExistence type="predicted"/>
<name>A0A5C5YVM2_9BACT</name>
<keyword evidence="1" id="KW-0812">Transmembrane</keyword>
<evidence type="ECO:0000256" key="1">
    <source>
        <dbReference type="SAM" id="Phobius"/>
    </source>
</evidence>
<sequence>MMEDPQLSTDDLRLLGNFYSNGFALVIDDDGDNVRLAPPESTWLPLMVMAGIISAFYAAFLYFAITLNMGAELGPARWLLFGGIGLIATAGPVIAHRLHLQFLQRHSPQLEFDRRRRTLSVLANQETFDFGSVHCLLGLCMRDSHGDANSELQVVVHDADGFRPILITTDLSSFVRRSFGETLTRFQTLTGLQAVIAEPEGLMKGGPMRIEYLDTDG</sequence>
<feature type="transmembrane region" description="Helical" evidence="1">
    <location>
        <begin position="43"/>
        <end position="65"/>
    </location>
</feature>
<keyword evidence="4" id="KW-1185">Reference proteome</keyword>
<gene>
    <name evidence="2" type="ORF">CA13_00790</name>
    <name evidence="3" type="ORF">CA13_00820</name>
</gene>
<evidence type="ECO:0000313" key="2">
    <source>
        <dbReference type="EMBL" id="TWT78683.1"/>
    </source>
</evidence>
<protein>
    <submittedName>
        <fullName evidence="2">Uncharacterized protein</fullName>
    </submittedName>
</protein>
<accession>A0A5C5YVM2</accession>